<dbReference type="NCBIfam" id="NF003727">
    <property type="entry name" value="PRK05330.1"/>
    <property type="match status" value="1"/>
</dbReference>
<evidence type="ECO:0000256" key="1">
    <source>
        <dbReference type="ARBA" id="ARBA00023133"/>
    </source>
</evidence>
<dbReference type="EMBL" id="QPJS01000004">
    <property type="protein sequence ID" value="RCX02275.1"/>
    <property type="molecule type" value="Genomic_DNA"/>
</dbReference>
<keyword evidence="3" id="KW-1185">Reference proteome</keyword>
<dbReference type="InterPro" id="IPR036406">
    <property type="entry name" value="Coprogen_oxidase_aer_sf"/>
</dbReference>
<dbReference type="Proteomes" id="UP000253517">
    <property type="component" value="Unassembled WGS sequence"/>
</dbReference>
<dbReference type="PIRSF" id="PIRSF000166">
    <property type="entry name" value="Coproporphyri_ox"/>
    <property type="match status" value="1"/>
</dbReference>
<sequence>MQSIKEKFTEYIHNLQQRICTALEAEDGCSKFVEDQWERPGGGGGITRIISDGNVFEKGGVNTSVVHGELPEVMMQRLGANHRKFFACGISLVIHPRNPFVPTVHANFRYFELYDDEGKLVDSWFGGGADLTPYYIFEEDGRHFHSTLKDACDKHSIEYYPQFKKECDQYFYIAHRKENRGIGGIFFDYLRPDEQTSAAAWLNFVTDVGDVFLPAYIPIVQRRKDHPYTDEHLRWQGIRRGRYVEFNLIYDRGTLFGLKTDGRVESILMSLPTTARWEYDHRPAPGSAEAKLIKALLHRDWINTYEISDY</sequence>
<comment type="caution">
    <text evidence="2">The sequence shown here is derived from an EMBL/GenBank/DDBJ whole genome shotgun (WGS) entry which is preliminary data.</text>
</comment>
<gene>
    <name evidence="2" type="ORF">DES35_10434</name>
</gene>
<dbReference type="InterPro" id="IPR001260">
    <property type="entry name" value="Coprogen_oxidase_aer"/>
</dbReference>
<dbReference type="Pfam" id="PF01218">
    <property type="entry name" value="Coprogen_oxidas"/>
    <property type="match status" value="1"/>
</dbReference>
<dbReference type="PANTHER" id="PTHR10755:SF3">
    <property type="entry name" value="COPROPORPHYRINOGEN OXIDASE"/>
    <property type="match status" value="1"/>
</dbReference>
<dbReference type="SUPFAM" id="SSF102886">
    <property type="entry name" value="Coproporphyrinogen III oxidase"/>
    <property type="match status" value="1"/>
</dbReference>
<dbReference type="GO" id="GO:0004109">
    <property type="term" value="F:coproporphyrinogen oxidase activity"/>
    <property type="evidence" value="ECO:0007669"/>
    <property type="project" value="InterPro"/>
</dbReference>
<evidence type="ECO:0000313" key="2">
    <source>
        <dbReference type="EMBL" id="RCX02275.1"/>
    </source>
</evidence>
<dbReference type="PRINTS" id="PR00073">
    <property type="entry name" value="COPRGNOXDASE"/>
</dbReference>
<proteinExistence type="predicted"/>
<name>A0A368ZZ95_9FLAO</name>
<accession>A0A368ZZ95</accession>
<dbReference type="GO" id="GO:0006782">
    <property type="term" value="P:protoporphyrinogen IX biosynthetic process"/>
    <property type="evidence" value="ECO:0007669"/>
    <property type="project" value="TreeGrafter"/>
</dbReference>
<evidence type="ECO:0000313" key="3">
    <source>
        <dbReference type="Proteomes" id="UP000253517"/>
    </source>
</evidence>
<dbReference type="Gene3D" id="3.40.1500.10">
    <property type="entry name" value="Coproporphyrinogen III oxidase, aerobic"/>
    <property type="match status" value="1"/>
</dbReference>
<dbReference type="GO" id="GO:0005737">
    <property type="term" value="C:cytoplasm"/>
    <property type="evidence" value="ECO:0007669"/>
    <property type="project" value="TreeGrafter"/>
</dbReference>
<reference evidence="2 3" key="1">
    <citation type="submission" date="2018-07" db="EMBL/GenBank/DDBJ databases">
        <title>Genomic Encyclopedia of Type Strains, Phase IV (KMG-IV): sequencing the most valuable type-strain genomes for metagenomic binning, comparative biology and taxonomic classification.</title>
        <authorList>
            <person name="Goeker M."/>
        </authorList>
    </citation>
    <scope>NUCLEOTIDE SEQUENCE [LARGE SCALE GENOMIC DNA]</scope>
    <source>
        <strain evidence="2 3">DSM 21410</strain>
    </source>
</reference>
<keyword evidence="1" id="KW-0350">Heme biosynthesis</keyword>
<protein>
    <submittedName>
        <fullName evidence="2">Coproporphyrinogen oxidase</fullName>
    </submittedName>
</protein>
<organism evidence="2 3">
    <name type="scientific">Schleiferia thermophila</name>
    <dbReference type="NCBI Taxonomy" id="884107"/>
    <lineage>
        <taxon>Bacteria</taxon>
        <taxon>Pseudomonadati</taxon>
        <taxon>Bacteroidota</taxon>
        <taxon>Flavobacteriia</taxon>
        <taxon>Flavobacteriales</taxon>
        <taxon>Schleiferiaceae</taxon>
        <taxon>Schleiferia</taxon>
    </lineage>
</organism>
<dbReference type="AlphaFoldDB" id="A0A368ZZ95"/>
<dbReference type="PANTHER" id="PTHR10755">
    <property type="entry name" value="COPROPORPHYRINOGEN III OXIDASE, MITOCHONDRIAL"/>
    <property type="match status" value="1"/>
</dbReference>